<accession>A0A261SBJ1</accession>
<dbReference type="Proteomes" id="UP000216020">
    <property type="component" value="Unassembled WGS sequence"/>
</dbReference>
<proteinExistence type="predicted"/>
<evidence type="ECO:0000313" key="2">
    <source>
        <dbReference type="Proteomes" id="UP000216020"/>
    </source>
</evidence>
<evidence type="ECO:0000313" key="1">
    <source>
        <dbReference type="EMBL" id="OZI34764.1"/>
    </source>
</evidence>
<organism evidence="1 2">
    <name type="scientific">Bordetella genomosp. 10</name>
    <dbReference type="NCBI Taxonomy" id="1416804"/>
    <lineage>
        <taxon>Bacteria</taxon>
        <taxon>Pseudomonadati</taxon>
        <taxon>Pseudomonadota</taxon>
        <taxon>Betaproteobacteria</taxon>
        <taxon>Burkholderiales</taxon>
        <taxon>Alcaligenaceae</taxon>
        <taxon>Bordetella</taxon>
    </lineage>
</organism>
<keyword evidence="2" id="KW-1185">Reference proteome</keyword>
<gene>
    <name evidence="1" type="ORF">CAL29_14945</name>
</gene>
<protein>
    <submittedName>
        <fullName evidence="1">Uncharacterized protein</fullName>
    </submittedName>
</protein>
<dbReference type="AlphaFoldDB" id="A0A261SBJ1"/>
<reference evidence="2" key="1">
    <citation type="submission" date="2017-05" db="EMBL/GenBank/DDBJ databases">
        <title>Complete and WGS of Bordetella genogroups.</title>
        <authorList>
            <person name="Spilker T."/>
            <person name="Lipuma J."/>
        </authorList>
    </citation>
    <scope>NUCLEOTIDE SEQUENCE [LARGE SCALE GENOMIC DNA]</scope>
    <source>
        <strain evidence="2">AU16122</strain>
    </source>
</reference>
<name>A0A261SBJ1_9BORD</name>
<comment type="caution">
    <text evidence="1">The sequence shown here is derived from an EMBL/GenBank/DDBJ whole genome shotgun (WGS) entry which is preliminary data.</text>
</comment>
<dbReference type="EMBL" id="NEVM01000002">
    <property type="protein sequence ID" value="OZI34764.1"/>
    <property type="molecule type" value="Genomic_DNA"/>
</dbReference>
<sequence length="72" mass="7776">MEFSRSIASGVGSLLLILRAQDDDEADDSGANGRFDRAQIDDLLSLCITSLDLLNSKIEAVADLMTARYGLQ</sequence>